<evidence type="ECO:0008006" key="5">
    <source>
        <dbReference type="Google" id="ProtNLM"/>
    </source>
</evidence>
<proteinExistence type="predicted"/>
<keyword evidence="2" id="KW-1133">Transmembrane helix</keyword>
<dbReference type="EMBL" id="LATX01002388">
    <property type="protein sequence ID" value="KTB30329.1"/>
    <property type="molecule type" value="Genomic_DNA"/>
</dbReference>
<comment type="caution">
    <text evidence="3">The sequence shown here is derived from an EMBL/GenBank/DDBJ whole genome shotgun (WGS) entry which is preliminary data.</text>
</comment>
<keyword evidence="2" id="KW-0812">Transmembrane</keyword>
<dbReference type="PANTHER" id="PTHR38848:SF3">
    <property type="entry name" value="G-PROTEIN COUPLED RECEPTORS FAMILY 3 PROFILE DOMAIN-CONTAINING PROTEIN"/>
    <property type="match status" value="1"/>
</dbReference>
<reference evidence="3 4" key="1">
    <citation type="submission" date="2015-12" db="EMBL/GenBank/DDBJ databases">
        <title>Draft genome sequence of Moniliophthora roreri, the causal agent of frosty pod rot of cacao.</title>
        <authorList>
            <person name="Aime M.C."/>
            <person name="Diaz-Valderrama J.R."/>
            <person name="Kijpornyongpan T."/>
            <person name="Phillips-Mora W."/>
        </authorList>
    </citation>
    <scope>NUCLEOTIDE SEQUENCE [LARGE SCALE GENOMIC DNA]</scope>
    <source>
        <strain evidence="3 4">MCA 2952</strain>
    </source>
</reference>
<evidence type="ECO:0000313" key="3">
    <source>
        <dbReference type="EMBL" id="KTB30329.1"/>
    </source>
</evidence>
<evidence type="ECO:0000256" key="1">
    <source>
        <dbReference type="SAM" id="MobiDB-lite"/>
    </source>
</evidence>
<organism evidence="3 4">
    <name type="scientific">Moniliophthora roreri</name>
    <name type="common">Frosty pod rot fungus</name>
    <name type="synonym">Monilia roreri</name>
    <dbReference type="NCBI Taxonomy" id="221103"/>
    <lineage>
        <taxon>Eukaryota</taxon>
        <taxon>Fungi</taxon>
        <taxon>Dikarya</taxon>
        <taxon>Basidiomycota</taxon>
        <taxon>Agaricomycotina</taxon>
        <taxon>Agaricomycetes</taxon>
        <taxon>Agaricomycetidae</taxon>
        <taxon>Agaricales</taxon>
        <taxon>Marasmiineae</taxon>
        <taxon>Marasmiaceae</taxon>
        <taxon>Moniliophthora</taxon>
    </lineage>
</organism>
<feature type="transmembrane region" description="Helical" evidence="2">
    <location>
        <begin position="86"/>
        <end position="106"/>
    </location>
</feature>
<feature type="transmembrane region" description="Helical" evidence="2">
    <location>
        <begin position="127"/>
        <end position="149"/>
    </location>
</feature>
<name>A0A0W0F215_MONRR</name>
<feature type="transmembrane region" description="Helical" evidence="2">
    <location>
        <begin position="169"/>
        <end position="189"/>
    </location>
</feature>
<dbReference type="Proteomes" id="UP000054988">
    <property type="component" value="Unassembled WGS sequence"/>
</dbReference>
<protein>
    <recommendedName>
        <fullName evidence="5">Transmembrane protein</fullName>
    </recommendedName>
</protein>
<dbReference type="eggNOG" id="ENOG502RY0X">
    <property type="taxonomic scope" value="Eukaryota"/>
</dbReference>
<dbReference type="AlphaFoldDB" id="A0A0W0F215"/>
<feature type="transmembrane region" description="Helical" evidence="2">
    <location>
        <begin position="52"/>
        <end position="74"/>
    </location>
</feature>
<keyword evidence="2" id="KW-0472">Membrane</keyword>
<feature type="transmembrane region" description="Helical" evidence="2">
    <location>
        <begin position="209"/>
        <end position="228"/>
    </location>
</feature>
<feature type="transmembrane region" description="Helical" evidence="2">
    <location>
        <begin position="12"/>
        <end position="31"/>
    </location>
</feature>
<evidence type="ECO:0000256" key="2">
    <source>
        <dbReference type="SAM" id="Phobius"/>
    </source>
</evidence>
<dbReference type="PANTHER" id="PTHR38848">
    <property type="entry name" value="G-PROTEIN COUPLED RECEPTORS FAMILY 3 PROFILE DOMAIN-CONTAINING PROTEIN"/>
    <property type="match status" value="1"/>
</dbReference>
<sequence length="385" mass="42656">MSMSTPTKYQSLHILASCIHMISLSVLSYLIPRRVLPGKQLRQWRHAKWGKICLFLVLVGSWLFVLCSGIIVLGLGTTGDPLACSLAVSVCSFLQGGTKFLIYALLVEKAYIVWSNGYRTPRFKTKVYRVSGVALLGQTALWLVFILLWRASNIRVDGVCIIGYSNPVAILLSAVEFIQNVTFTIMFVWPLWRSDLLSPRLREVARKTFYGSVARLIILSTNACVLHALHGKELVWVCMSACVTDVTLNAMIMYWISSGVPSDFADHPTLPEIPITNIITIGGDQEKLRSGTDHSDPTATLHLASVCGRCHCDLRQYKMGHKGDEEKGYTPPNAEALGVRDTPPPPLRQVVDPVFQEDIIPMSSPPPTECKCHQTIKSTTTNLLS</sequence>
<accession>A0A0W0F215</accession>
<gene>
    <name evidence="3" type="ORF">WG66_17087</name>
</gene>
<feature type="region of interest" description="Disordered" evidence="1">
    <location>
        <begin position="322"/>
        <end position="345"/>
    </location>
</feature>
<evidence type="ECO:0000313" key="4">
    <source>
        <dbReference type="Proteomes" id="UP000054988"/>
    </source>
</evidence>